<dbReference type="GO" id="GO:0042060">
    <property type="term" value="P:wound healing"/>
    <property type="evidence" value="ECO:0007669"/>
    <property type="project" value="TreeGrafter"/>
</dbReference>
<name>A0A3P6QCI8_DIBLA</name>
<dbReference type="Gene3D" id="1.20.58.60">
    <property type="match status" value="1"/>
</dbReference>
<protein>
    <submittedName>
        <fullName evidence="1">Uncharacterized protein</fullName>
    </submittedName>
</protein>
<dbReference type="SUPFAM" id="SSF46966">
    <property type="entry name" value="Spectrin repeat"/>
    <property type="match status" value="1"/>
</dbReference>
<organism evidence="1 2">
    <name type="scientific">Dibothriocephalus latus</name>
    <name type="common">Fish tapeworm</name>
    <name type="synonym">Diphyllobothrium latum</name>
    <dbReference type="NCBI Taxonomy" id="60516"/>
    <lineage>
        <taxon>Eukaryota</taxon>
        <taxon>Metazoa</taxon>
        <taxon>Spiralia</taxon>
        <taxon>Lophotrochozoa</taxon>
        <taxon>Platyhelminthes</taxon>
        <taxon>Cestoda</taxon>
        <taxon>Eucestoda</taxon>
        <taxon>Diphyllobothriidea</taxon>
        <taxon>Diphyllobothriidae</taxon>
        <taxon>Dibothriocephalus</taxon>
    </lineage>
</organism>
<dbReference type="GO" id="GO:0005882">
    <property type="term" value="C:intermediate filament"/>
    <property type="evidence" value="ECO:0007669"/>
    <property type="project" value="TreeGrafter"/>
</dbReference>
<dbReference type="GO" id="GO:0005198">
    <property type="term" value="F:structural molecule activity"/>
    <property type="evidence" value="ECO:0007669"/>
    <property type="project" value="TreeGrafter"/>
</dbReference>
<dbReference type="GO" id="GO:0016020">
    <property type="term" value="C:membrane"/>
    <property type="evidence" value="ECO:0007669"/>
    <property type="project" value="TreeGrafter"/>
</dbReference>
<dbReference type="PANTHER" id="PTHR23169">
    <property type="entry name" value="ENVOPLAKIN"/>
    <property type="match status" value="1"/>
</dbReference>
<reference evidence="1 2" key="1">
    <citation type="submission" date="2018-11" db="EMBL/GenBank/DDBJ databases">
        <authorList>
            <consortium name="Pathogen Informatics"/>
        </authorList>
    </citation>
    <scope>NUCLEOTIDE SEQUENCE [LARGE SCALE GENOMIC DNA]</scope>
</reference>
<evidence type="ECO:0000313" key="1">
    <source>
        <dbReference type="EMBL" id="VDK37895.1"/>
    </source>
</evidence>
<dbReference type="Proteomes" id="UP000281553">
    <property type="component" value="Unassembled WGS sequence"/>
</dbReference>
<dbReference type="EMBL" id="UYRU01004773">
    <property type="protein sequence ID" value="VDK37895.1"/>
    <property type="molecule type" value="Genomic_DNA"/>
</dbReference>
<proteinExistence type="predicted"/>
<dbReference type="GO" id="GO:0005737">
    <property type="term" value="C:cytoplasm"/>
    <property type="evidence" value="ECO:0007669"/>
    <property type="project" value="TreeGrafter"/>
</dbReference>
<gene>
    <name evidence="1" type="ORF">DILT_LOCUS907</name>
</gene>
<keyword evidence="2" id="KW-1185">Reference proteome</keyword>
<dbReference type="OrthoDB" id="6283009at2759"/>
<dbReference type="AlphaFoldDB" id="A0A3P6QCI8"/>
<dbReference type="GO" id="GO:0045104">
    <property type="term" value="P:intermediate filament cytoskeleton organization"/>
    <property type="evidence" value="ECO:0007669"/>
    <property type="project" value="InterPro"/>
</dbReference>
<accession>A0A3P6QCI8</accession>
<dbReference type="PANTHER" id="PTHR23169:SF23">
    <property type="entry name" value="SHORT STOP, ISOFORM H"/>
    <property type="match status" value="1"/>
</dbReference>
<sequence length="199" mass="22285">MDSHWAWLLQLTHCLETRLDRSVRFQQFFAESNEAEIFLQSQLKQLEAIRNSTSEFSSVEQIQKLMDGIAEMGESIREHGYLVDKLVGLSEEVVNLTPGSRPQSGPEQVVALCSFGNPDDNVPCDADMDPAQAPHLNDSPLPSSAAWPVGIKFFEKEDKMTMTGFKSKTIIGENPFPHFSHRRGILIELKTAIDRTAVP</sequence>
<dbReference type="InterPro" id="IPR043197">
    <property type="entry name" value="Plakin"/>
</dbReference>
<evidence type="ECO:0000313" key="2">
    <source>
        <dbReference type="Proteomes" id="UP000281553"/>
    </source>
</evidence>